<protein>
    <submittedName>
        <fullName evidence="2">Uncharacterized protein</fullName>
    </submittedName>
</protein>
<dbReference type="EMBL" id="PYKE01000103">
    <property type="protein sequence ID" value="TGD00364.1"/>
    <property type="molecule type" value="Genomic_DNA"/>
</dbReference>
<evidence type="ECO:0000313" key="3">
    <source>
        <dbReference type="Proteomes" id="UP000298415"/>
    </source>
</evidence>
<name>A0A659REJ6_SALET</name>
<feature type="non-terminal residue" evidence="2">
    <location>
        <position position="1"/>
    </location>
</feature>
<feature type="transmembrane region" description="Helical" evidence="1">
    <location>
        <begin position="27"/>
        <end position="50"/>
    </location>
</feature>
<sequence>GVRWDHRASAARQILCALSCVFYTDTALAALASVSHILLYAPSVAAFAALSQRKILRTLNLS</sequence>
<keyword evidence="1" id="KW-1133">Transmembrane helix</keyword>
<evidence type="ECO:0000256" key="1">
    <source>
        <dbReference type="SAM" id="Phobius"/>
    </source>
</evidence>
<dbReference type="Proteomes" id="UP000298415">
    <property type="component" value="Unassembled WGS sequence"/>
</dbReference>
<gene>
    <name evidence="2" type="ORF">C9F05_07795</name>
</gene>
<organism evidence="2 3">
    <name type="scientific">Salmonella enterica I</name>
    <dbReference type="NCBI Taxonomy" id="59201"/>
    <lineage>
        <taxon>Bacteria</taxon>
        <taxon>Pseudomonadati</taxon>
        <taxon>Pseudomonadota</taxon>
        <taxon>Gammaproteobacteria</taxon>
        <taxon>Enterobacterales</taxon>
        <taxon>Enterobacteriaceae</taxon>
        <taxon>Salmonella</taxon>
    </lineage>
</organism>
<evidence type="ECO:0000313" key="2">
    <source>
        <dbReference type="EMBL" id="TGD00364.1"/>
    </source>
</evidence>
<dbReference type="AlphaFoldDB" id="A0A659REJ6"/>
<reference evidence="2 3" key="1">
    <citation type="submission" date="2018-03" db="EMBL/GenBank/DDBJ databases">
        <title>Non-Typhoidal Salmonella genome sequencing and assembly.</title>
        <authorList>
            <person name="Matchawe C."/>
        </authorList>
    </citation>
    <scope>NUCLEOTIDE SEQUENCE [LARGE SCALE GENOMIC DNA]</scope>
    <source>
        <strain evidence="2 3">32evb</strain>
    </source>
</reference>
<accession>A0A659REJ6</accession>
<comment type="caution">
    <text evidence="2">The sequence shown here is derived from an EMBL/GenBank/DDBJ whole genome shotgun (WGS) entry which is preliminary data.</text>
</comment>
<keyword evidence="1" id="KW-0472">Membrane</keyword>
<keyword evidence="1" id="KW-0812">Transmembrane</keyword>
<proteinExistence type="predicted"/>